<accession>A0A645FMN4</accession>
<evidence type="ECO:0000313" key="1">
    <source>
        <dbReference type="EMBL" id="MPN15678.1"/>
    </source>
</evidence>
<organism evidence="1">
    <name type="scientific">bioreactor metagenome</name>
    <dbReference type="NCBI Taxonomy" id="1076179"/>
    <lineage>
        <taxon>unclassified sequences</taxon>
        <taxon>metagenomes</taxon>
        <taxon>ecological metagenomes</taxon>
    </lineage>
</organism>
<reference evidence="1" key="1">
    <citation type="submission" date="2019-08" db="EMBL/GenBank/DDBJ databases">
        <authorList>
            <person name="Kucharzyk K."/>
            <person name="Murdoch R.W."/>
            <person name="Higgins S."/>
            <person name="Loffler F."/>
        </authorList>
    </citation>
    <scope>NUCLEOTIDE SEQUENCE</scope>
</reference>
<proteinExistence type="predicted"/>
<protein>
    <submittedName>
        <fullName evidence="1">Uncharacterized protein</fullName>
    </submittedName>
</protein>
<comment type="caution">
    <text evidence="1">The sequence shown here is derived from an EMBL/GenBank/DDBJ whole genome shotgun (WGS) entry which is preliminary data.</text>
</comment>
<name>A0A645FMN4_9ZZZZ</name>
<sequence>MSEGHFARVGDRATGLGLEVGRATVPELGEVQAGVQHGRGVDRAFLPVVADRGLDVVGAAHRQVVAGVARNEAGLGQARIEIELLAQFDQCRVADLGRLDGLDRFLVGSLGGNMQGDPGKNDQGAELKAVFHRFFSLV</sequence>
<gene>
    <name evidence="1" type="ORF">SDC9_163012</name>
</gene>
<dbReference type="EMBL" id="VSSQ01062516">
    <property type="protein sequence ID" value="MPN15678.1"/>
    <property type="molecule type" value="Genomic_DNA"/>
</dbReference>
<dbReference type="AlphaFoldDB" id="A0A645FMN4"/>